<name>A0A3A1R5P8_9BACI</name>
<accession>A0A3A1R5P8</accession>
<comment type="caution">
    <text evidence="4">The sequence shown here is derived from an EMBL/GenBank/DDBJ whole genome shotgun (WGS) entry which is preliminary data.</text>
</comment>
<reference evidence="4 5" key="1">
    <citation type="submission" date="2018-09" db="EMBL/GenBank/DDBJ databases">
        <title>Bacillus saliacetes sp. nov., isolated from Thai shrimp paste (Ka-pi).</title>
        <authorList>
            <person name="Daroonpunt R."/>
            <person name="Tanasupawat S."/>
            <person name="Yiamsombut S."/>
        </authorList>
    </citation>
    <scope>NUCLEOTIDE SEQUENCE [LARGE SCALE GENOMIC DNA]</scope>
    <source>
        <strain evidence="4 5">SKP7-4</strain>
    </source>
</reference>
<dbReference type="InterPro" id="IPR012902">
    <property type="entry name" value="N_methyl_site"/>
</dbReference>
<evidence type="ECO:0000313" key="5">
    <source>
        <dbReference type="Proteomes" id="UP000265801"/>
    </source>
</evidence>
<evidence type="ECO:0000313" key="4">
    <source>
        <dbReference type="EMBL" id="RIW37707.1"/>
    </source>
</evidence>
<gene>
    <name evidence="4" type="ORF">D3H55_03830</name>
</gene>
<keyword evidence="5" id="KW-1185">Reference proteome</keyword>
<evidence type="ECO:0000256" key="1">
    <source>
        <dbReference type="ARBA" id="ARBA00004241"/>
    </source>
</evidence>
<dbReference type="GO" id="GO:0009986">
    <property type="term" value="C:cell surface"/>
    <property type="evidence" value="ECO:0007669"/>
    <property type="project" value="UniProtKB-SubCell"/>
</dbReference>
<organism evidence="4 5">
    <name type="scientific">Bacillus salacetis</name>
    <dbReference type="NCBI Taxonomy" id="2315464"/>
    <lineage>
        <taxon>Bacteria</taxon>
        <taxon>Bacillati</taxon>
        <taxon>Bacillota</taxon>
        <taxon>Bacilli</taxon>
        <taxon>Bacillales</taxon>
        <taxon>Bacillaceae</taxon>
        <taxon>Bacillus</taxon>
    </lineage>
</organism>
<keyword evidence="3" id="KW-0812">Transmembrane</keyword>
<dbReference type="GO" id="GO:0030420">
    <property type="term" value="P:establishment of competence for transformation"/>
    <property type="evidence" value="ECO:0007669"/>
    <property type="project" value="UniProtKB-KW"/>
</dbReference>
<dbReference type="Pfam" id="PF07963">
    <property type="entry name" value="N_methyl"/>
    <property type="match status" value="1"/>
</dbReference>
<dbReference type="OrthoDB" id="2456766at2"/>
<evidence type="ECO:0000256" key="2">
    <source>
        <dbReference type="ARBA" id="ARBA00023287"/>
    </source>
</evidence>
<comment type="subcellular location">
    <subcellularLocation>
        <location evidence="1">Cell surface</location>
    </subcellularLocation>
</comment>
<sequence>MNLVLLLHYSTLRYCIINLGILKEGDGVKLSNILKNNQGLTLIEVLVSVTILSTVLLVFLNFFFQAGTYTNMNQKKTVAVNVARNALMFMEGQSYLEMKKEFSEVNKGNLEPVDHSLQLQLCADGYKTFLTGLTPPSDCSDIPINGTNYKVEILSEPVSASRQGELEYYIPITAKVRWITNDKEHSTSVEGTVKSEDIR</sequence>
<dbReference type="PROSITE" id="PS00409">
    <property type="entry name" value="PROKAR_NTER_METHYL"/>
    <property type="match status" value="1"/>
</dbReference>
<dbReference type="EMBL" id="QXIR01000003">
    <property type="protein sequence ID" value="RIW37707.1"/>
    <property type="molecule type" value="Genomic_DNA"/>
</dbReference>
<feature type="transmembrane region" description="Helical" evidence="3">
    <location>
        <begin position="40"/>
        <end position="64"/>
    </location>
</feature>
<dbReference type="AlphaFoldDB" id="A0A3A1R5P8"/>
<keyword evidence="3" id="KW-0472">Membrane</keyword>
<proteinExistence type="predicted"/>
<evidence type="ECO:0000256" key="3">
    <source>
        <dbReference type="SAM" id="Phobius"/>
    </source>
</evidence>
<keyword evidence="3" id="KW-1133">Transmembrane helix</keyword>
<keyword evidence="2" id="KW-0178">Competence</keyword>
<protein>
    <submittedName>
        <fullName evidence="4">Type II secretion system protein</fullName>
    </submittedName>
</protein>
<dbReference type="Proteomes" id="UP000265801">
    <property type="component" value="Unassembled WGS sequence"/>
</dbReference>
<dbReference type="NCBIfam" id="TIGR02532">
    <property type="entry name" value="IV_pilin_GFxxxE"/>
    <property type="match status" value="1"/>
</dbReference>